<keyword evidence="2" id="KW-0812">Transmembrane</keyword>
<evidence type="ECO:0000313" key="3">
    <source>
        <dbReference type="EMBL" id="KAF4312853.1"/>
    </source>
</evidence>
<sequence length="455" mass="47917">MGPSSTDTHKYVVTDGSDLPQVIDRNAPEVAHESYPELIDSTPPEALPPPILNSKEVYQPPKERNVCGIRRRTFWIVLAVIILVVIAAAIGGGVGGSLASKKSDDASTTSDDDDASTNSTSPSNDDSASSTPAGTPLLANTKLASINYTDADGTENHHVYYQLRTKAIHKSAWNSSARLWETFEVTSDVANIKNNTPLAAGLYRHSATRRDYHVYYLDPSNAIRGLIASNEPYGPWAASSVSGRYTAGPASGLAAYGRACGDCMDVNVVVWQDVGAKLQVAVNTPWTQQQVPSSTPDAVNGTGLALGPVFTQDGAKYLSLYVNGEGSGNLTQLLWDGDGWSNSTLPTRLGSGAEVAAFAYGYNNTAEYSLQVVSSAEEGDGVQLTAWDADAETWGEGVDASSGTTGLQSVAAGSALAANQGGRVYGFVGNGSLGEWIWSQADGYTFNGWVNTTVV</sequence>
<comment type="caution">
    <text evidence="3">The sequence shown here is derived from an EMBL/GenBank/DDBJ whole genome shotgun (WGS) entry which is preliminary data.</text>
</comment>
<protein>
    <recommendedName>
        <fullName evidence="5">Fucose-specific lectin</fullName>
    </recommendedName>
</protein>
<proteinExistence type="predicted"/>
<reference evidence="3" key="1">
    <citation type="submission" date="2020-04" db="EMBL/GenBank/DDBJ databases">
        <title>Genome Assembly and Annotation of Botryosphaeria dothidea sdau 11-99, a Latent Pathogen of Apple Fruit Ring Rot in China.</title>
        <authorList>
            <person name="Yu C."/>
            <person name="Diao Y."/>
            <person name="Lu Q."/>
            <person name="Zhao J."/>
            <person name="Cui S."/>
            <person name="Peng C."/>
            <person name="He B."/>
            <person name="Liu H."/>
        </authorList>
    </citation>
    <scope>NUCLEOTIDE SEQUENCE [LARGE SCALE GENOMIC DNA]</scope>
    <source>
        <strain evidence="3">Sdau11-99</strain>
    </source>
</reference>
<keyword evidence="2" id="KW-0472">Membrane</keyword>
<evidence type="ECO:0000256" key="2">
    <source>
        <dbReference type="SAM" id="Phobius"/>
    </source>
</evidence>
<dbReference type="SUPFAM" id="SSF89372">
    <property type="entry name" value="Fucose-specific lectin"/>
    <property type="match status" value="1"/>
</dbReference>
<gene>
    <name evidence="3" type="ORF">GTA08_BOTSDO11942</name>
</gene>
<dbReference type="EMBL" id="WWBZ02000002">
    <property type="protein sequence ID" value="KAF4312853.1"/>
    <property type="molecule type" value="Genomic_DNA"/>
</dbReference>
<dbReference type="Gene3D" id="2.120.10.70">
    <property type="entry name" value="Fucose-specific lectin"/>
    <property type="match status" value="1"/>
</dbReference>
<evidence type="ECO:0008006" key="5">
    <source>
        <dbReference type="Google" id="ProtNLM"/>
    </source>
</evidence>
<evidence type="ECO:0000313" key="4">
    <source>
        <dbReference type="Proteomes" id="UP000572817"/>
    </source>
</evidence>
<organism evidence="3 4">
    <name type="scientific">Botryosphaeria dothidea</name>
    <dbReference type="NCBI Taxonomy" id="55169"/>
    <lineage>
        <taxon>Eukaryota</taxon>
        <taxon>Fungi</taxon>
        <taxon>Dikarya</taxon>
        <taxon>Ascomycota</taxon>
        <taxon>Pezizomycotina</taxon>
        <taxon>Dothideomycetes</taxon>
        <taxon>Dothideomycetes incertae sedis</taxon>
        <taxon>Botryosphaeriales</taxon>
        <taxon>Botryosphaeriaceae</taxon>
        <taxon>Botryosphaeria</taxon>
    </lineage>
</organism>
<dbReference type="Proteomes" id="UP000572817">
    <property type="component" value="Unassembled WGS sequence"/>
</dbReference>
<evidence type="ECO:0000256" key="1">
    <source>
        <dbReference type="SAM" id="MobiDB-lite"/>
    </source>
</evidence>
<dbReference type="AlphaFoldDB" id="A0A8H4NA20"/>
<feature type="transmembrane region" description="Helical" evidence="2">
    <location>
        <begin position="74"/>
        <end position="99"/>
    </location>
</feature>
<feature type="region of interest" description="Disordered" evidence="1">
    <location>
        <begin position="97"/>
        <end position="134"/>
    </location>
</feature>
<feature type="compositionally biased region" description="Low complexity" evidence="1">
    <location>
        <begin position="116"/>
        <end position="133"/>
    </location>
</feature>
<name>A0A8H4NA20_9PEZI</name>
<keyword evidence="4" id="KW-1185">Reference proteome</keyword>
<dbReference type="OrthoDB" id="3942107at2759"/>
<accession>A0A8H4NA20</accession>
<keyword evidence="2" id="KW-1133">Transmembrane helix</keyword>